<keyword evidence="3 6" id="KW-0812">Transmembrane</keyword>
<feature type="transmembrane region" description="Helical" evidence="6">
    <location>
        <begin position="458"/>
        <end position="477"/>
    </location>
</feature>
<dbReference type="NCBIfam" id="TIGR00360">
    <property type="entry name" value="ComEC_N-term"/>
    <property type="match status" value="1"/>
</dbReference>
<dbReference type="AlphaFoldDB" id="A0A8T7LZ36"/>
<proteinExistence type="predicted"/>
<feature type="transmembrane region" description="Helical" evidence="6">
    <location>
        <begin position="382"/>
        <end position="405"/>
    </location>
</feature>
<dbReference type="Proteomes" id="UP000521676">
    <property type="component" value="Unassembled WGS sequence"/>
</dbReference>
<keyword evidence="12" id="KW-1185">Reference proteome</keyword>
<feature type="transmembrane region" description="Helical" evidence="6">
    <location>
        <begin position="284"/>
        <end position="300"/>
    </location>
</feature>
<accession>A0A8T7LZ36</accession>
<feature type="domain" description="DUF4131" evidence="8">
    <location>
        <begin position="28"/>
        <end position="194"/>
    </location>
</feature>
<reference evidence="10" key="2">
    <citation type="journal article" date="2024" name="Nature">
        <title>Anoxygenic phototroph of the Chloroflexota uses a type I reaction centre.</title>
        <authorList>
            <person name="Tsuji J.M."/>
            <person name="Shaw N.A."/>
            <person name="Nagashima S."/>
            <person name="Venkiteswaran J.J."/>
            <person name="Schiff S.L."/>
            <person name="Watanabe T."/>
            <person name="Fukui M."/>
            <person name="Hanada S."/>
            <person name="Tank M."/>
            <person name="Neufeld J.D."/>
        </authorList>
    </citation>
    <scope>NUCLEOTIDE SEQUENCE</scope>
    <source>
        <strain evidence="10">L227-S17</strain>
    </source>
</reference>
<evidence type="ECO:0000256" key="1">
    <source>
        <dbReference type="ARBA" id="ARBA00004651"/>
    </source>
</evidence>
<comment type="subcellular location">
    <subcellularLocation>
        <location evidence="1">Cell membrane</location>
        <topology evidence="1">Multi-pass membrane protein</topology>
    </subcellularLocation>
</comment>
<sequence>MWAPLLILTPLWLAGIFLQGWLVFETRWLWVGVGASILIALFYWLVNRSSESLKRLPIMLPLCLLFVCAGALRYQMSLLPEGSESITYWAGDKDGVPELRVIGLIANDPIYSEKGGSFRLNTTQLFPPGGRSFGSVAGDIFVTFEEGVIVQPGDQVELSGQLRLPVEFTEDQFPYRDYLKRQGIYAVMYKPSVEVVATGQNFFLFRWLNTLRNNSLEIIRNFMPAREAGLLGGILLGEQRTLDPQLKQNFQITGSSHIIAISGANITIAVGAMMLLFQRLFRKRTALILSLAGVSGYVLLVGASPGVVRAGVMGGFAIVGLLLGREYLSLLGLAGTVFLMTLASPQVFYDIGFQLSCLATLGLILIAAPLQKYRWVQNLPPLYREGVVMGVAAELMTLPLVIFYFKQLALFSLPVGVVGLPALPMIMASGALLVIGGWLFAAWLPLLVNILGWLSWSFVVYLAEVVNFFAAIPFAAISVPQLHPVWLVIYYGLLAFGISYWRAMPDSPYRVNLNRLIRSPAVLPLLLGITGLVWLAIFFG</sequence>
<organism evidence="9 11">
    <name type="scientific">Candidatus Chlorohelix allophototropha</name>
    <dbReference type="NCBI Taxonomy" id="3003348"/>
    <lineage>
        <taxon>Bacteria</taxon>
        <taxon>Bacillati</taxon>
        <taxon>Chloroflexota</taxon>
        <taxon>Chloroflexia</taxon>
        <taxon>Candidatus Chloroheliales</taxon>
        <taxon>Candidatus Chloroheliaceae</taxon>
        <taxon>Candidatus Chlorohelix</taxon>
    </lineage>
</organism>
<dbReference type="PANTHER" id="PTHR30619:SF1">
    <property type="entry name" value="RECOMBINATION PROTEIN 2"/>
    <property type="match status" value="1"/>
</dbReference>
<dbReference type="EMBL" id="CP128399">
    <property type="protein sequence ID" value="WJW66652.1"/>
    <property type="molecule type" value="Genomic_DNA"/>
</dbReference>
<evidence type="ECO:0000256" key="5">
    <source>
        <dbReference type="ARBA" id="ARBA00023136"/>
    </source>
</evidence>
<dbReference type="PANTHER" id="PTHR30619">
    <property type="entry name" value="DNA INTERNALIZATION/COMPETENCE PROTEIN COMEC/REC2"/>
    <property type="match status" value="1"/>
</dbReference>
<gene>
    <name evidence="9" type="ORF">HXX08_02720</name>
    <name evidence="10" type="ORF">OZ401_002463</name>
</gene>
<reference evidence="9 11" key="1">
    <citation type="submission" date="2020-06" db="EMBL/GenBank/DDBJ databases">
        <title>Anoxygenic phototrophic Chloroflexota member uses a Type I reaction center.</title>
        <authorList>
            <person name="Tsuji J.M."/>
            <person name="Shaw N.A."/>
            <person name="Nagashima S."/>
            <person name="Venkiteswaran J."/>
            <person name="Schiff S.L."/>
            <person name="Hanada S."/>
            <person name="Tank M."/>
            <person name="Neufeld J.D."/>
        </authorList>
    </citation>
    <scope>NUCLEOTIDE SEQUENCE [LARGE SCALE GENOMIC DNA]</scope>
    <source>
        <strain evidence="9">L227-S17</strain>
    </source>
</reference>
<feature type="transmembrane region" description="Helical" evidence="6">
    <location>
        <begin position="521"/>
        <end position="539"/>
    </location>
</feature>
<keyword evidence="2" id="KW-1003">Cell membrane</keyword>
<protein>
    <submittedName>
        <fullName evidence="9">ComEC family competence protein</fullName>
    </submittedName>
</protein>
<evidence type="ECO:0000313" key="10">
    <source>
        <dbReference type="EMBL" id="WJW66652.1"/>
    </source>
</evidence>
<evidence type="ECO:0000256" key="6">
    <source>
        <dbReference type="SAM" id="Phobius"/>
    </source>
</evidence>
<evidence type="ECO:0000313" key="12">
    <source>
        <dbReference type="Proteomes" id="UP001431572"/>
    </source>
</evidence>
<dbReference type="InterPro" id="IPR025405">
    <property type="entry name" value="DUF4131"/>
</dbReference>
<evidence type="ECO:0000256" key="4">
    <source>
        <dbReference type="ARBA" id="ARBA00022989"/>
    </source>
</evidence>
<feature type="transmembrane region" description="Helical" evidence="6">
    <location>
        <begin position="351"/>
        <end position="370"/>
    </location>
</feature>
<keyword evidence="5 6" id="KW-0472">Membrane</keyword>
<feature type="transmembrane region" description="Helical" evidence="6">
    <location>
        <begin position="425"/>
        <end position="446"/>
    </location>
</feature>
<dbReference type="Pfam" id="PF03772">
    <property type="entry name" value="Competence"/>
    <property type="match status" value="1"/>
</dbReference>
<keyword evidence="4 6" id="KW-1133">Transmembrane helix</keyword>
<feature type="transmembrane region" description="Helical" evidence="6">
    <location>
        <begin position="258"/>
        <end position="277"/>
    </location>
</feature>
<dbReference type="Pfam" id="PF13567">
    <property type="entry name" value="DUF4131"/>
    <property type="match status" value="1"/>
</dbReference>
<evidence type="ECO:0000313" key="11">
    <source>
        <dbReference type="Proteomes" id="UP000521676"/>
    </source>
</evidence>
<dbReference type="InterPro" id="IPR004477">
    <property type="entry name" value="ComEC_N"/>
</dbReference>
<dbReference type="GO" id="GO:0005886">
    <property type="term" value="C:plasma membrane"/>
    <property type="evidence" value="ECO:0007669"/>
    <property type="project" value="UniProtKB-SubCell"/>
</dbReference>
<evidence type="ECO:0000256" key="3">
    <source>
        <dbReference type="ARBA" id="ARBA00022692"/>
    </source>
</evidence>
<evidence type="ECO:0000259" key="7">
    <source>
        <dbReference type="Pfam" id="PF03772"/>
    </source>
</evidence>
<evidence type="ECO:0000313" key="9">
    <source>
        <dbReference type="EMBL" id="NWJ44769.1"/>
    </source>
</evidence>
<name>A0A8T7LZ36_9CHLR</name>
<feature type="transmembrane region" description="Helical" evidence="6">
    <location>
        <begin position="28"/>
        <end position="46"/>
    </location>
</feature>
<dbReference type="EMBL" id="JACATZ010000001">
    <property type="protein sequence ID" value="NWJ44769.1"/>
    <property type="molecule type" value="Genomic_DNA"/>
</dbReference>
<dbReference type="Proteomes" id="UP001431572">
    <property type="component" value="Chromosome 1"/>
</dbReference>
<dbReference type="RefSeq" id="WP_341468545.1">
    <property type="nucleotide sequence ID" value="NZ_CP128399.1"/>
</dbReference>
<feature type="transmembrane region" description="Helical" evidence="6">
    <location>
        <begin position="328"/>
        <end position="345"/>
    </location>
</feature>
<dbReference type="InterPro" id="IPR052159">
    <property type="entry name" value="Competence_DNA_uptake"/>
</dbReference>
<evidence type="ECO:0000259" key="8">
    <source>
        <dbReference type="Pfam" id="PF13567"/>
    </source>
</evidence>
<feature type="transmembrane region" description="Helical" evidence="6">
    <location>
        <begin position="483"/>
        <end position="501"/>
    </location>
</feature>
<evidence type="ECO:0000256" key="2">
    <source>
        <dbReference type="ARBA" id="ARBA00022475"/>
    </source>
</evidence>
<feature type="domain" description="ComEC/Rec2-related protein" evidence="7">
    <location>
        <begin position="234"/>
        <end position="502"/>
    </location>
</feature>